<evidence type="ECO:0000256" key="1">
    <source>
        <dbReference type="SAM" id="Phobius"/>
    </source>
</evidence>
<dbReference type="GO" id="GO:0071555">
    <property type="term" value="P:cell wall organization"/>
    <property type="evidence" value="ECO:0007669"/>
    <property type="project" value="TreeGrafter"/>
</dbReference>
<dbReference type="SUPFAM" id="SSF56519">
    <property type="entry name" value="Penicillin binding protein dimerisation domain"/>
    <property type="match status" value="1"/>
</dbReference>
<evidence type="ECO:0000259" key="2">
    <source>
        <dbReference type="Pfam" id="PF00905"/>
    </source>
</evidence>
<dbReference type="Gene3D" id="3.40.710.10">
    <property type="entry name" value="DD-peptidase/beta-lactamase superfamily"/>
    <property type="match status" value="1"/>
</dbReference>
<reference evidence="3 4" key="1">
    <citation type="journal article" date="2016" name="Nat. Commun.">
        <title>Thousands of microbial genomes shed light on interconnected biogeochemical processes in an aquifer system.</title>
        <authorList>
            <person name="Anantharaman K."/>
            <person name="Brown C.T."/>
            <person name="Hug L.A."/>
            <person name="Sharon I."/>
            <person name="Castelle C.J."/>
            <person name="Probst A.J."/>
            <person name="Thomas B.C."/>
            <person name="Singh A."/>
            <person name="Wilkins M.J."/>
            <person name="Karaoz U."/>
            <person name="Brodie E.L."/>
            <person name="Williams K.H."/>
            <person name="Hubbard S.S."/>
            <person name="Banfield J.F."/>
        </authorList>
    </citation>
    <scope>NUCLEOTIDE SEQUENCE [LARGE SCALE GENOMIC DNA]</scope>
</reference>
<dbReference type="InterPro" id="IPR036138">
    <property type="entry name" value="PBP_dimer_sf"/>
</dbReference>
<accession>A0A1G2U018</accession>
<dbReference type="InterPro" id="IPR012338">
    <property type="entry name" value="Beta-lactam/transpept-like"/>
</dbReference>
<dbReference type="SUPFAM" id="SSF56601">
    <property type="entry name" value="beta-lactamase/transpeptidase-like"/>
    <property type="match status" value="1"/>
</dbReference>
<name>A0A1G2U018_9BACT</name>
<feature type="domain" description="Penicillin-binding protein transpeptidase" evidence="2">
    <location>
        <begin position="232"/>
        <end position="550"/>
    </location>
</feature>
<dbReference type="GO" id="GO:0008658">
    <property type="term" value="F:penicillin binding"/>
    <property type="evidence" value="ECO:0007669"/>
    <property type="project" value="InterPro"/>
</dbReference>
<keyword evidence="1" id="KW-0812">Transmembrane</keyword>
<organism evidence="3 4">
    <name type="scientific">Candidatus Zambryskibacteria bacterium RIFCSPLOWO2_01_FULL_35_19</name>
    <dbReference type="NCBI Taxonomy" id="1802757"/>
    <lineage>
        <taxon>Bacteria</taxon>
        <taxon>Candidatus Zambryskiibacteriota</taxon>
    </lineage>
</organism>
<dbReference type="Pfam" id="PF00905">
    <property type="entry name" value="Transpeptidase"/>
    <property type="match status" value="1"/>
</dbReference>
<sequence length="572" mass="63986">MLGIFKNIFKRRKNRSYKDIAPDEIFLDSKNLPDFDIYQFEGRLERPLSHKVFFIFGSFCFLIFGIFLVKLISLQIVNGDFYRNRSENNRLRQTLLVAPRGSIYSRDGVQLTWNQKSENEEDYPSRKYIKASGFSNLLGFIKYPAKDKAGFYYEEEFLPKDGLELYLNEILFGGNGIKLVETSVNGDVVSENVVQLPKNGEDATLSIDSRVQEKLFTEIKTLSERVGFHGGGGVIMDVHSGEILAMTSFPEYNSEVMTEGQEIEKIQSYYENVDNPFLNRIVSGLYAPGSIIKPFIAFAALEEGIISPEKEIVSTGQLVIPNPYFPEQPSIFKDWKAHGAVDMRRALAVSSDVYFYQIGGGFEKQEGLGIDRIKKYLENFGFGQYTGFDTKKEVSGVIPSPEWKERTFDGEIWRVGDTYNTAIGQYGMQITPLQAVVATAGLANGGKLLLPSILFTSTSTVSSGKKVGGQTKNFQIVKEGMRAAVASEGGTASGLNISAVHIAGKTGTAEIGVRKQFVNSWVIGFFPYENPKYAFTVVMERGPVTNLTGATYVMRQLLDWMTINTSEYFKNE</sequence>
<proteinExistence type="predicted"/>
<comment type="caution">
    <text evidence="3">The sequence shown here is derived from an EMBL/GenBank/DDBJ whole genome shotgun (WGS) entry which is preliminary data.</text>
</comment>
<dbReference type="Proteomes" id="UP000178404">
    <property type="component" value="Unassembled WGS sequence"/>
</dbReference>
<evidence type="ECO:0000313" key="4">
    <source>
        <dbReference type="Proteomes" id="UP000178404"/>
    </source>
</evidence>
<dbReference type="Gene3D" id="3.90.1310.10">
    <property type="entry name" value="Penicillin-binding protein 2a (Domain 2)"/>
    <property type="match status" value="1"/>
</dbReference>
<feature type="transmembrane region" description="Helical" evidence="1">
    <location>
        <begin position="52"/>
        <end position="77"/>
    </location>
</feature>
<gene>
    <name evidence="3" type="ORF">A3A90_02640</name>
</gene>
<dbReference type="InterPro" id="IPR001460">
    <property type="entry name" value="PCN-bd_Tpept"/>
</dbReference>
<evidence type="ECO:0000313" key="3">
    <source>
        <dbReference type="EMBL" id="OHB02220.1"/>
    </source>
</evidence>
<dbReference type="InterPro" id="IPR050515">
    <property type="entry name" value="Beta-lactam/transpept"/>
</dbReference>
<dbReference type="PANTHER" id="PTHR30627:SF2">
    <property type="entry name" value="PEPTIDOGLYCAN D,D-TRANSPEPTIDASE MRDA"/>
    <property type="match status" value="1"/>
</dbReference>
<protein>
    <recommendedName>
        <fullName evidence="2">Penicillin-binding protein transpeptidase domain-containing protein</fullName>
    </recommendedName>
</protein>
<dbReference type="EMBL" id="MHWA01000005">
    <property type="protein sequence ID" value="OHB02220.1"/>
    <property type="molecule type" value="Genomic_DNA"/>
</dbReference>
<dbReference type="GO" id="GO:0005886">
    <property type="term" value="C:plasma membrane"/>
    <property type="evidence" value="ECO:0007669"/>
    <property type="project" value="TreeGrafter"/>
</dbReference>
<dbReference type="AlphaFoldDB" id="A0A1G2U018"/>
<dbReference type="PANTHER" id="PTHR30627">
    <property type="entry name" value="PEPTIDOGLYCAN D,D-TRANSPEPTIDASE"/>
    <property type="match status" value="1"/>
</dbReference>
<keyword evidence="1" id="KW-0472">Membrane</keyword>
<keyword evidence="1" id="KW-1133">Transmembrane helix</keyword>